<dbReference type="EMBL" id="ML006479">
    <property type="protein sequence ID" value="RKP16502.1"/>
    <property type="molecule type" value="Genomic_DNA"/>
</dbReference>
<feature type="domain" description="Phosphoadenosine phosphosulphate reductase" evidence="13">
    <location>
        <begin position="125"/>
        <end position="278"/>
    </location>
</feature>
<dbReference type="Pfam" id="PF01507">
    <property type="entry name" value="PAPS_reduct"/>
    <property type="match status" value="1"/>
</dbReference>
<keyword evidence="9" id="KW-0067">ATP-binding</keyword>
<dbReference type="PANTHER" id="PTHR23293">
    <property type="entry name" value="FAD SYNTHETASE-RELATED FMN ADENYLYLTRANSFERASE"/>
    <property type="match status" value="1"/>
</dbReference>
<dbReference type="CDD" id="cd23948">
    <property type="entry name" value="FAD_synthase"/>
    <property type="match status" value="1"/>
</dbReference>
<sequence>MAQVVTCILIEKDAIIKLKESNGLTLELCDKKEVTDLMEKQCSERLGIEKPLYVYITNSYISYGSKQVEYLLKYISVEDIIDVRAVNEHGIPPQLASEILSSQLNERIRHTLSILETAFERYNELAISFNGGKDCTVLLHLLYSFLQTLNIDSVMIPALYVSCDESFPQVELFVKWCAFRYPIKVYRIAAKMKQALSSFKQQLLDCKAIFIGTRRTDPYSKDLQEFQLTDKDWPRFMRVNPILDWSYHDVWEYLRKYNVPYCSLYNLGYTSLGGLKDTFPNPALNSEERGAWNLVDPTLERNGRIKK</sequence>
<evidence type="ECO:0000313" key="15">
    <source>
        <dbReference type="EMBL" id="RKP16502.1"/>
    </source>
</evidence>
<evidence type="ECO:0000256" key="3">
    <source>
        <dbReference type="ARBA" id="ARBA00022630"/>
    </source>
</evidence>
<dbReference type="GO" id="GO:0005524">
    <property type="term" value="F:ATP binding"/>
    <property type="evidence" value="ECO:0007669"/>
    <property type="project" value="UniProtKB-KW"/>
</dbReference>
<evidence type="ECO:0000256" key="10">
    <source>
        <dbReference type="ARBA" id="ARBA00031145"/>
    </source>
</evidence>
<keyword evidence="6" id="KW-0548">Nucleotidyltransferase</keyword>
<keyword evidence="3" id="KW-0285">Flavoprotein</keyword>
<dbReference type="Proteomes" id="UP000030755">
    <property type="component" value="Unassembled WGS sequence"/>
</dbReference>
<evidence type="ECO:0000256" key="6">
    <source>
        <dbReference type="ARBA" id="ARBA00022695"/>
    </source>
</evidence>
<keyword evidence="15" id="KW-0378">Hydrolase</keyword>
<evidence type="ECO:0000256" key="9">
    <source>
        <dbReference type="ARBA" id="ARBA00022840"/>
    </source>
</evidence>
<evidence type="ECO:0000259" key="13">
    <source>
        <dbReference type="Pfam" id="PF01507"/>
    </source>
</evidence>
<keyword evidence="4" id="KW-0288">FMN</keyword>
<evidence type="ECO:0000256" key="12">
    <source>
        <dbReference type="ARBA" id="ARBA00049494"/>
    </source>
</evidence>
<dbReference type="STRING" id="988480.A0A075AZP8"/>
<accession>A0A075AZP8</accession>
<dbReference type="EMBL" id="KE560984">
    <property type="protein sequence ID" value="EPZ34157.1"/>
    <property type="molecule type" value="Genomic_DNA"/>
</dbReference>
<dbReference type="Gene3D" id="3.40.50.620">
    <property type="entry name" value="HUPs"/>
    <property type="match status" value="1"/>
</dbReference>
<name>A0A075AZP8_ROZAC</name>
<dbReference type="PANTHER" id="PTHR23293:SF9">
    <property type="entry name" value="FAD SYNTHASE"/>
    <property type="match status" value="1"/>
</dbReference>
<dbReference type="OrthoDB" id="270728at2759"/>
<dbReference type="InterPro" id="IPR002500">
    <property type="entry name" value="PAPS_reduct_dom"/>
</dbReference>
<evidence type="ECO:0000256" key="8">
    <source>
        <dbReference type="ARBA" id="ARBA00022827"/>
    </source>
</evidence>
<proteinExistence type="predicted"/>
<organism evidence="14 16">
    <name type="scientific">Rozella allomycis (strain CSF55)</name>
    <dbReference type="NCBI Taxonomy" id="988480"/>
    <lineage>
        <taxon>Eukaryota</taxon>
        <taxon>Fungi</taxon>
        <taxon>Fungi incertae sedis</taxon>
        <taxon>Cryptomycota</taxon>
        <taxon>Cryptomycota incertae sedis</taxon>
        <taxon>Rozella</taxon>
    </lineage>
</organism>
<dbReference type="Proteomes" id="UP000281549">
    <property type="component" value="Unassembled WGS sequence"/>
</dbReference>
<comment type="pathway">
    <text evidence="1">Cofactor biosynthesis; FAD biosynthesis; FAD from FMN: step 1/1.</text>
</comment>
<dbReference type="EC" id="2.7.7.2" evidence="2"/>
<protein>
    <recommendedName>
        <fullName evidence="2">FAD synthase</fullName>
        <ecNumber evidence="2">2.7.7.2</ecNumber>
    </recommendedName>
    <alternativeName>
        <fullName evidence="10">FAD pyrophosphorylase</fullName>
    </alternativeName>
    <alternativeName>
        <fullName evidence="11">FMN adenylyltransferase</fullName>
    </alternativeName>
</protein>
<dbReference type="HOGENOM" id="CLU_906589_0_0_1"/>
<evidence type="ECO:0000256" key="1">
    <source>
        <dbReference type="ARBA" id="ARBA00004726"/>
    </source>
</evidence>
<evidence type="ECO:0000256" key="11">
    <source>
        <dbReference type="ARBA" id="ARBA00031871"/>
    </source>
</evidence>
<evidence type="ECO:0000313" key="14">
    <source>
        <dbReference type="EMBL" id="EPZ34157.1"/>
    </source>
</evidence>
<evidence type="ECO:0000313" key="16">
    <source>
        <dbReference type="Proteomes" id="UP000030755"/>
    </source>
</evidence>
<gene>
    <name evidence="14" type="ORF">O9G_005912</name>
    <name evidence="15" type="ORF">ROZALSC1DRAFT_31584</name>
</gene>
<keyword evidence="8" id="KW-0274">FAD</keyword>
<evidence type="ECO:0000256" key="7">
    <source>
        <dbReference type="ARBA" id="ARBA00022741"/>
    </source>
</evidence>
<evidence type="ECO:0000256" key="5">
    <source>
        <dbReference type="ARBA" id="ARBA00022679"/>
    </source>
</evidence>
<dbReference type="InterPro" id="IPR014729">
    <property type="entry name" value="Rossmann-like_a/b/a_fold"/>
</dbReference>
<dbReference type="AlphaFoldDB" id="A0A075AZP8"/>
<dbReference type="GO" id="GO:0016787">
    <property type="term" value="F:hydrolase activity"/>
    <property type="evidence" value="ECO:0007669"/>
    <property type="project" value="UniProtKB-KW"/>
</dbReference>
<dbReference type="GO" id="GO:0006747">
    <property type="term" value="P:FAD biosynthetic process"/>
    <property type="evidence" value="ECO:0007669"/>
    <property type="project" value="TreeGrafter"/>
</dbReference>
<evidence type="ECO:0000256" key="2">
    <source>
        <dbReference type="ARBA" id="ARBA00012393"/>
    </source>
</evidence>
<reference evidence="15" key="3">
    <citation type="submission" date="2018-08" db="EMBL/GenBank/DDBJ databases">
        <title>Leveraging single-cell genomics to expand the Fungal Tree of Life.</title>
        <authorList>
            <consortium name="DOE Joint Genome Institute"/>
            <person name="Ahrendt S.R."/>
            <person name="Quandt C.A."/>
            <person name="Ciobanu D."/>
            <person name="Clum A."/>
            <person name="Salamov A."/>
            <person name="Andreopoulos B."/>
            <person name="Cheng J.-F."/>
            <person name="Woyke T."/>
            <person name="Pelin A."/>
            <person name="Henrissat B."/>
            <person name="Reynolds N."/>
            <person name="Benny G.L."/>
            <person name="Smith M.E."/>
            <person name="James T.Y."/>
            <person name="Grigoriev I.V."/>
        </authorList>
    </citation>
    <scope>NUCLEOTIDE SEQUENCE</scope>
    <source>
        <strain evidence="15">CSF55</strain>
    </source>
</reference>
<keyword evidence="5" id="KW-0808">Transferase</keyword>
<evidence type="ECO:0000256" key="4">
    <source>
        <dbReference type="ARBA" id="ARBA00022643"/>
    </source>
</evidence>
<dbReference type="SUPFAM" id="SSF52402">
    <property type="entry name" value="Adenine nucleotide alpha hydrolases-like"/>
    <property type="match status" value="1"/>
</dbReference>
<keyword evidence="16" id="KW-1185">Reference proteome</keyword>
<evidence type="ECO:0000313" key="17">
    <source>
        <dbReference type="Proteomes" id="UP000281549"/>
    </source>
</evidence>
<comment type="catalytic activity">
    <reaction evidence="12">
        <text>FMN + ATP + H(+) = FAD + diphosphate</text>
        <dbReference type="Rhea" id="RHEA:17237"/>
        <dbReference type="ChEBI" id="CHEBI:15378"/>
        <dbReference type="ChEBI" id="CHEBI:30616"/>
        <dbReference type="ChEBI" id="CHEBI:33019"/>
        <dbReference type="ChEBI" id="CHEBI:57692"/>
        <dbReference type="ChEBI" id="CHEBI:58210"/>
        <dbReference type="EC" id="2.7.7.2"/>
    </reaction>
</comment>
<reference evidence="17" key="2">
    <citation type="journal article" date="2018" name="Nat. Microbiol.">
        <title>Leveraging single-cell genomics to expand the fungal tree of life.</title>
        <authorList>
            <person name="Ahrendt S.R."/>
            <person name="Quandt C.A."/>
            <person name="Ciobanu D."/>
            <person name="Clum A."/>
            <person name="Salamov A."/>
            <person name="Andreopoulos B."/>
            <person name="Cheng J.F."/>
            <person name="Woyke T."/>
            <person name="Pelin A."/>
            <person name="Henrissat B."/>
            <person name="Reynolds N.K."/>
            <person name="Benny G.L."/>
            <person name="Smith M.E."/>
            <person name="James T.Y."/>
            <person name="Grigoriev I.V."/>
        </authorList>
    </citation>
    <scope>NUCLEOTIDE SEQUENCE [LARGE SCALE GENOMIC DNA]</scope>
    <source>
        <strain evidence="17">CSF55</strain>
    </source>
</reference>
<reference evidence="14 16" key="1">
    <citation type="journal article" date="2013" name="Curr. Biol.">
        <title>Shared signatures of parasitism and phylogenomics unite Cryptomycota and microsporidia.</title>
        <authorList>
            <person name="James T.Y."/>
            <person name="Pelin A."/>
            <person name="Bonen L."/>
            <person name="Ahrendt S."/>
            <person name="Sain D."/>
            <person name="Corradi N."/>
            <person name="Stajich J.E."/>
        </authorList>
    </citation>
    <scope>NUCLEOTIDE SEQUENCE [LARGE SCALE GENOMIC DNA]</scope>
    <source>
        <strain evidence="14 16">CSF55</strain>
        <strain evidence="14 16">CSF55</strain>
    </source>
</reference>
<dbReference type="GO" id="GO:0003919">
    <property type="term" value="F:FMN adenylyltransferase activity"/>
    <property type="evidence" value="ECO:0007669"/>
    <property type="project" value="UniProtKB-EC"/>
</dbReference>
<keyword evidence="7" id="KW-0547">Nucleotide-binding</keyword>